<reference evidence="3 4" key="1">
    <citation type="submission" date="2023-05" db="EMBL/GenBank/DDBJ databases">
        <title>A 100% complete, gapless, phased diploid assembly of the Scenedesmus obliquus UTEX 3031 genome.</title>
        <authorList>
            <person name="Biondi T.C."/>
            <person name="Hanschen E.R."/>
            <person name="Kwon T."/>
            <person name="Eng W."/>
            <person name="Kruse C.P.S."/>
            <person name="Koehler S.I."/>
            <person name="Kunde Y."/>
            <person name="Gleasner C.D."/>
            <person name="You Mak K.T."/>
            <person name="Polle J."/>
            <person name="Hovde B.T."/>
            <person name="Starkenburg S.R."/>
        </authorList>
    </citation>
    <scope>NUCLEOTIDE SEQUENCE [LARGE SCALE GENOMIC DNA]</scope>
    <source>
        <strain evidence="3 4">DOE0152z</strain>
    </source>
</reference>
<dbReference type="Proteomes" id="UP001244341">
    <property type="component" value="Chromosome 1b"/>
</dbReference>
<organism evidence="3 4">
    <name type="scientific">Tetradesmus obliquus</name>
    <name type="common">Green alga</name>
    <name type="synonym">Acutodesmus obliquus</name>
    <dbReference type="NCBI Taxonomy" id="3088"/>
    <lineage>
        <taxon>Eukaryota</taxon>
        <taxon>Viridiplantae</taxon>
        <taxon>Chlorophyta</taxon>
        <taxon>core chlorophytes</taxon>
        <taxon>Chlorophyceae</taxon>
        <taxon>CS clade</taxon>
        <taxon>Sphaeropleales</taxon>
        <taxon>Scenedesmaceae</taxon>
        <taxon>Tetradesmus</taxon>
    </lineage>
</organism>
<dbReference type="InterPro" id="IPR029021">
    <property type="entry name" value="Prot-tyrosine_phosphatase-like"/>
</dbReference>
<feature type="region of interest" description="Disordered" evidence="1">
    <location>
        <begin position="120"/>
        <end position="145"/>
    </location>
</feature>
<dbReference type="InterPro" id="IPR026893">
    <property type="entry name" value="Tyr/Ser_Pase_IphP-type"/>
</dbReference>
<evidence type="ECO:0000256" key="1">
    <source>
        <dbReference type="SAM" id="MobiDB-lite"/>
    </source>
</evidence>
<feature type="domain" description="Tyrosine specific protein phosphatases" evidence="2">
    <location>
        <begin position="236"/>
        <end position="300"/>
    </location>
</feature>
<evidence type="ECO:0000313" key="3">
    <source>
        <dbReference type="EMBL" id="WIA08438.1"/>
    </source>
</evidence>
<dbReference type="SUPFAM" id="SSF52799">
    <property type="entry name" value="(Phosphotyrosine protein) phosphatases II"/>
    <property type="match status" value="1"/>
</dbReference>
<evidence type="ECO:0000313" key="4">
    <source>
        <dbReference type="Proteomes" id="UP001244341"/>
    </source>
</evidence>
<proteinExistence type="predicted"/>
<dbReference type="InterPro" id="IPR016130">
    <property type="entry name" value="Tyr_Pase_AS"/>
</dbReference>
<keyword evidence="4" id="KW-1185">Reference proteome</keyword>
<feature type="region of interest" description="Disordered" evidence="1">
    <location>
        <begin position="61"/>
        <end position="107"/>
    </location>
</feature>
<protein>
    <recommendedName>
        <fullName evidence="2">Tyrosine specific protein phosphatases domain-containing protein</fullName>
    </recommendedName>
</protein>
<dbReference type="PANTHER" id="PTHR31126:SF10">
    <property type="entry name" value="PROTEIN PHOSPHATASE, PUTATIVE (AFU_ORTHOLOGUE AFUA_6G06650)-RELATED"/>
    <property type="match status" value="1"/>
</dbReference>
<dbReference type="PANTHER" id="PTHR31126">
    <property type="entry name" value="TYROSINE-PROTEIN PHOSPHATASE"/>
    <property type="match status" value="1"/>
</dbReference>
<name>A0ABY8TJ88_TETOB</name>
<dbReference type="PROSITE" id="PS50056">
    <property type="entry name" value="TYR_PHOSPHATASE_2"/>
    <property type="match status" value="1"/>
</dbReference>
<dbReference type="Pfam" id="PF13350">
    <property type="entry name" value="Y_phosphatase3"/>
    <property type="match status" value="2"/>
</dbReference>
<accession>A0ABY8TJ88</accession>
<feature type="compositionally biased region" description="Low complexity" evidence="1">
    <location>
        <begin position="93"/>
        <end position="106"/>
    </location>
</feature>
<gene>
    <name evidence="3" type="ORF">OEZ85_007875</name>
</gene>
<evidence type="ECO:0000259" key="2">
    <source>
        <dbReference type="PROSITE" id="PS50056"/>
    </source>
</evidence>
<sequence length="402" mass="42527">MATSASMAPASPLRAVNLRDIGEVDPRLRKGVLFRCSQIYTPEVLQELKIRTVVDLRGRAEKKKVETPKPGDNAAAAAAPAGPPQLLPHDQAEALAPPGPAASSTPAEEDIAVTRLRHNASAASVSSVDSEEESSGNGGNGGTVRRAAGAEEMAVGLTEGTDAMGFGGPDTERFNVIPTKEFGLAMLRMPWRVWRSALGNLATGHDARKPFVDAFADEQLLGFTKYYTIILEHAKKNIAAIMRIFAKERALPALVHCAHGKDRTGVVIMLLLLLCDVPHEAIVQDYVQSEIELRRYRESLGLPDPTGATGAIIPLNDVIIASTQETLRAVLAYMDSTYITVDNYLASCGLSQQEIEAIRNNLLQPGAPRQGAGGDEAPSEKAQAAAAAAAAAVGRGAQGGEL</sequence>
<dbReference type="PROSITE" id="PS00383">
    <property type="entry name" value="TYR_PHOSPHATASE_1"/>
    <property type="match status" value="1"/>
</dbReference>
<dbReference type="InterPro" id="IPR000387">
    <property type="entry name" value="Tyr_Pase_dom"/>
</dbReference>
<dbReference type="EMBL" id="CP126208">
    <property type="protein sequence ID" value="WIA08438.1"/>
    <property type="molecule type" value="Genomic_DNA"/>
</dbReference>
<dbReference type="Gene3D" id="3.90.190.10">
    <property type="entry name" value="Protein tyrosine phosphatase superfamily"/>
    <property type="match status" value="2"/>
</dbReference>